<keyword evidence="1" id="KW-0540">Nuclease</keyword>
<reference evidence="2 3" key="1">
    <citation type="submission" date="2014-10" db="EMBL/GenBank/DDBJ databases">
        <title>Genome sequencing of Vitellibacter vladivostokensis KMM 3516.</title>
        <authorList>
            <person name="Thevarajoo S."/>
            <person name="Selvaratnam C."/>
            <person name="Goh K.M."/>
            <person name="Chong C.S."/>
        </authorList>
    </citation>
    <scope>NUCLEOTIDE SEQUENCE [LARGE SCALE GENOMIC DNA]</scope>
    <source>
        <strain evidence="2 3">KMM 3516</strain>
    </source>
</reference>
<dbReference type="PANTHER" id="PTHR33988">
    <property type="entry name" value="ENDORIBONUCLEASE MAZF-RELATED"/>
    <property type="match status" value="1"/>
</dbReference>
<keyword evidence="1" id="KW-0255">Endonuclease</keyword>
<evidence type="ECO:0000313" key="2">
    <source>
        <dbReference type="EMBL" id="KJJ39650.1"/>
    </source>
</evidence>
<comment type="caution">
    <text evidence="2">The sequence shown here is derived from an EMBL/GenBank/DDBJ whole genome shotgun (WGS) entry which is preliminary data.</text>
</comment>
<keyword evidence="3" id="KW-1185">Reference proteome</keyword>
<dbReference type="InterPro" id="IPR011067">
    <property type="entry name" value="Plasmid_toxin/cell-grow_inhib"/>
</dbReference>
<name>A0ABR5DLJ9_9FLAO</name>
<dbReference type="Proteomes" id="UP000033497">
    <property type="component" value="Unassembled WGS sequence"/>
</dbReference>
<organism evidence="2 3">
    <name type="scientific">Aequorivita vladivostokensis</name>
    <dbReference type="NCBI Taxonomy" id="171194"/>
    <lineage>
        <taxon>Bacteria</taxon>
        <taxon>Pseudomonadati</taxon>
        <taxon>Bacteroidota</taxon>
        <taxon>Flavobacteriia</taxon>
        <taxon>Flavobacteriales</taxon>
        <taxon>Flavobacteriaceae</taxon>
        <taxon>Aequorivita</taxon>
    </lineage>
</organism>
<dbReference type="SUPFAM" id="SSF50118">
    <property type="entry name" value="Cell growth inhibitor/plasmid maintenance toxic component"/>
    <property type="match status" value="1"/>
</dbReference>
<dbReference type="InterPro" id="IPR003477">
    <property type="entry name" value="PemK-like"/>
</dbReference>
<keyword evidence="1" id="KW-0378">Hydrolase</keyword>
<gene>
    <name evidence="2" type="ORF">MB09_00220</name>
</gene>
<accession>A0ABR5DLJ9</accession>
<protein>
    <recommendedName>
        <fullName evidence="1">mRNA interferase</fullName>
        <ecNumber evidence="1">3.1.-.-</ecNumber>
    </recommendedName>
</protein>
<dbReference type="EC" id="3.1.-.-" evidence="1"/>
<sequence>MKQGEIWLINLDPTIGAELKKTRPAITVNENSIGKLPLKVIVPITDWEDHYEIAPWMVQILPNNSNKLKKISSADCFQVRSLSEKRIINKLGKIDSETLEKIKDGLSKVLSIGY</sequence>
<dbReference type="Gene3D" id="2.30.30.110">
    <property type="match status" value="1"/>
</dbReference>
<dbReference type="PIRSF" id="PIRSF033490">
    <property type="entry name" value="MazF"/>
    <property type="match status" value="1"/>
</dbReference>
<dbReference type="EMBL" id="JSVU01000001">
    <property type="protein sequence ID" value="KJJ39650.1"/>
    <property type="molecule type" value="Genomic_DNA"/>
</dbReference>
<comment type="function">
    <text evidence="1">Toxic component of a type II toxin-antitoxin (TA) system.</text>
</comment>
<comment type="similarity">
    <text evidence="1">Belongs to the PemK/MazF family.</text>
</comment>
<proteinExistence type="inferred from homology"/>
<dbReference type="Pfam" id="PF02452">
    <property type="entry name" value="PemK_toxin"/>
    <property type="match status" value="1"/>
</dbReference>
<evidence type="ECO:0000313" key="3">
    <source>
        <dbReference type="Proteomes" id="UP000033497"/>
    </source>
</evidence>
<evidence type="ECO:0000256" key="1">
    <source>
        <dbReference type="PIRNR" id="PIRNR033490"/>
    </source>
</evidence>
<dbReference type="RefSeq" id="WP_045078865.1">
    <property type="nucleotide sequence ID" value="NZ_JSVU01000001.1"/>
</dbReference>
<dbReference type="PANTHER" id="PTHR33988:SF1">
    <property type="entry name" value="ENDORIBONUCLEASE MAZF7-RELATED"/>
    <property type="match status" value="1"/>
</dbReference>